<dbReference type="InterPro" id="IPR029046">
    <property type="entry name" value="LolA/LolB/LppX"/>
</dbReference>
<sequence>MKTLKIKAIAFAIIFAGGFSAQLFAQEMTARDIIEKVYNRPDGDDMTSNLTMILINKSGSERVREIKQFTKDFGDMEKSIMFFVSPADVKNTSFMNWAYDDASKSDDQWIYLPAIKKTKRISSDSKSDYFMGSDFTYDDLGDRKVDDDKHTILREETIDGVDYWVIQSTPKDGGYMYSKTITWIREDNFIGFKKEFYDEDGELLKILKILKFEKISGFDVVTNSEMENTQKNHKTKMVLSNVRINTGIPASKFSERMMMRGL</sequence>
<reference evidence="2" key="1">
    <citation type="submission" date="2018-06" db="EMBL/GenBank/DDBJ databases">
        <authorList>
            <person name="Zhirakovskaya E."/>
        </authorList>
    </citation>
    <scope>NUCLEOTIDE SEQUENCE</scope>
</reference>
<evidence type="ECO:0000259" key="1">
    <source>
        <dbReference type="Pfam" id="PF17131"/>
    </source>
</evidence>
<name>A0A3B0TUK5_9ZZZZ</name>
<dbReference type="Gene3D" id="2.50.20.10">
    <property type="entry name" value="Lipoprotein localisation LolA/LolB/LppX"/>
    <property type="match status" value="1"/>
</dbReference>
<dbReference type="SUPFAM" id="SSF89392">
    <property type="entry name" value="Prokaryotic lipoproteins and lipoprotein localization factors"/>
    <property type="match status" value="1"/>
</dbReference>
<gene>
    <name evidence="2" type="ORF">MNBD_BACTEROID01-2833</name>
</gene>
<accession>A0A3B0TUK5</accession>
<dbReference type="CDD" id="cd16329">
    <property type="entry name" value="LolA_like"/>
    <property type="match status" value="1"/>
</dbReference>
<protein>
    <recommendedName>
        <fullName evidence="1">Uncharacterized protein TP-0789 domain-containing protein</fullName>
    </recommendedName>
</protein>
<dbReference type="Pfam" id="PF17131">
    <property type="entry name" value="LolA_like"/>
    <property type="match status" value="1"/>
</dbReference>
<dbReference type="InterPro" id="IPR033399">
    <property type="entry name" value="TP_0789-like"/>
</dbReference>
<dbReference type="AlphaFoldDB" id="A0A3B0TUK5"/>
<feature type="domain" description="Uncharacterized protein TP-0789" evidence="1">
    <location>
        <begin position="77"/>
        <end position="260"/>
    </location>
</feature>
<evidence type="ECO:0000313" key="2">
    <source>
        <dbReference type="EMBL" id="VAW22331.1"/>
    </source>
</evidence>
<proteinExistence type="predicted"/>
<dbReference type="EMBL" id="UOEP01000170">
    <property type="protein sequence ID" value="VAW22331.1"/>
    <property type="molecule type" value="Genomic_DNA"/>
</dbReference>
<organism evidence="2">
    <name type="scientific">hydrothermal vent metagenome</name>
    <dbReference type="NCBI Taxonomy" id="652676"/>
    <lineage>
        <taxon>unclassified sequences</taxon>
        <taxon>metagenomes</taxon>
        <taxon>ecological metagenomes</taxon>
    </lineage>
</organism>